<dbReference type="Gene3D" id="3.90.180.10">
    <property type="entry name" value="Medium-chain alcohol dehydrogenases, catalytic domain"/>
    <property type="match status" value="1"/>
</dbReference>
<dbReference type="SMART" id="SM00829">
    <property type="entry name" value="PKS_ER"/>
    <property type="match status" value="1"/>
</dbReference>
<keyword evidence="1" id="KW-0521">NADP</keyword>
<evidence type="ECO:0000259" key="2">
    <source>
        <dbReference type="SMART" id="SM00829"/>
    </source>
</evidence>
<dbReference type="InterPro" id="IPR051603">
    <property type="entry name" value="Zinc-ADH_QOR/CCCR"/>
</dbReference>
<dbReference type="CDD" id="cd05289">
    <property type="entry name" value="MDR_like_2"/>
    <property type="match status" value="1"/>
</dbReference>
<dbReference type="SUPFAM" id="SSF50129">
    <property type="entry name" value="GroES-like"/>
    <property type="match status" value="1"/>
</dbReference>
<evidence type="ECO:0000313" key="3">
    <source>
        <dbReference type="EMBL" id="MDI5969625.1"/>
    </source>
</evidence>
<dbReference type="InterPro" id="IPR020843">
    <property type="entry name" value="ER"/>
</dbReference>
<dbReference type="Pfam" id="PF08240">
    <property type="entry name" value="ADH_N"/>
    <property type="match status" value="1"/>
</dbReference>
<dbReference type="EMBL" id="JABXJJ020000010">
    <property type="protein sequence ID" value="MDI5969625.1"/>
    <property type="molecule type" value="Genomic_DNA"/>
</dbReference>
<sequence>MFALQYSQFGPPGVLGVGEAEAPHAGPGEVRIAVRASGVTPSDGKLRAGALGDRALKWPHIPGMDAAGVVDEVGAGVTGTALGDAVFGLVDIARLGGAAAEFAVLTAWAAKPDAFSWEQAGAAASGIETSTRVLDALRVTAGTTLLIDGAAGGVGSAAVQLAAARGATVIGTASPANHAFLAGLGATPTVYGPGLAERVAALAPGGVDAVLDAAGAGSLPDLVAIAGDADRVVTIADMHAHDHGVRLSHTAPGSTATPGYAGLPLAASLAAQGRFTVPLYAVFALADAARAHELSATGHARGKIVLTVP</sequence>
<accession>A0AA90H2S7</accession>
<dbReference type="AlphaFoldDB" id="A0AA90H2S7"/>
<dbReference type="EC" id="1.-.-.-" evidence="3"/>
<name>A0AA90H2S7_9ACTN</name>
<dbReference type="PANTHER" id="PTHR44154">
    <property type="entry name" value="QUINONE OXIDOREDUCTASE"/>
    <property type="match status" value="1"/>
</dbReference>
<protein>
    <submittedName>
        <fullName evidence="3">NADP-dependent oxidoreductase</fullName>
        <ecNumber evidence="3">1.-.-.-</ecNumber>
    </submittedName>
</protein>
<organism evidence="3">
    <name type="scientific">Streptantibioticus silvisoli</name>
    <dbReference type="NCBI Taxonomy" id="2705255"/>
    <lineage>
        <taxon>Bacteria</taxon>
        <taxon>Bacillati</taxon>
        <taxon>Actinomycetota</taxon>
        <taxon>Actinomycetes</taxon>
        <taxon>Kitasatosporales</taxon>
        <taxon>Streptomycetaceae</taxon>
        <taxon>Streptantibioticus</taxon>
    </lineage>
</organism>
<evidence type="ECO:0000256" key="1">
    <source>
        <dbReference type="ARBA" id="ARBA00022857"/>
    </source>
</evidence>
<dbReference type="InterPro" id="IPR036291">
    <property type="entry name" value="NAD(P)-bd_dom_sf"/>
</dbReference>
<proteinExistence type="predicted"/>
<dbReference type="PANTHER" id="PTHR44154:SF1">
    <property type="entry name" value="QUINONE OXIDOREDUCTASE"/>
    <property type="match status" value="1"/>
</dbReference>
<comment type="caution">
    <text evidence="3">The sequence shown here is derived from an EMBL/GenBank/DDBJ whole genome shotgun (WGS) entry which is preliminary data.</text>
</comment>
<reference evidence="3" key="1">
    <citation type="submission" date="2023-05" db="EMBL/GenBank/DDBJ databases">
        <title>Streptantibioticus silvisoli sp. nov., acidotolerant actinomycetes 1 from pine litter.</title>
        <authorList>
            <person name="Swiecimska M."/>
            <person name="Golinska P."/>
            <person name="Sangal V."/>
            <person name="Wachnowicz B."/>
            <person name="Goodfellow M."/>
        </authorList>
    </citation>
    <scope>NUCLEOTIDE SEQUENCE</scope>
    <source>
        <strain evidence="3">SL13</strain>
    </source>
</reference>
<gene>
    <name evidence="3" type="ORF">POF50_009780</name>
</gene>
<dbReference type="Gene3D" id="3.40.50.720">
    <property type="entry name" value="NAD(P)-binding Rossmann-like Domain"/>
    <property type="match status" value="1"/>
</dbReference>
<keyword evidence="3" id="KW-0560">Oxidoreductase</keyword>
<dbReference type="GO" id="GO:0016491">
    <property type="term" value="F:oxidoreductase activity"/>
    <property type="evidence" value="ECO:0007669"/>
    <property type="project" value="UniProtKB-KW"/>
</dbReference>
<dbReference type="InterPro" id="IPR013154">
    <property type="entry name" value="ADH-like_N"/>
</dbReference>
<dbReference type="RefSeq" id="WP_271317865.1">
    <property type="nucleotide sequence ID" value="NZ_JABXJJ020000010.1"/>
</dbReference>
<dbReference type="SUPFAM" id="SSF51735">
    <property type="entry name" value="NAD(P)-binding Rossmann-fold domains"/>
    <property type="match status" value="1"/>
</dbReference>
<feature type="domain" description="Enoyl reductase (ER)" evidence="2">
    <location>
        <begin position="10"/>
        <end position="306"/>
    </location>
</feature>
<dbReference type="InterPro" id="IPR011032">
    <property type="entry name" value="GroES-like_sf"/>
</dbReference>
<dbReference type="Pfam" id="PF13602">
    <property type="entry name" value="ADH_zinc_N_2"/>
    <property type="match status" value="1"/>
</dbReference>